<protein>
    <submittedName>
        <fullName evidence="1">Uncharacterized protein</fullName>
    </submittedName>
</protein>
<sequence>MFDSIGGLFSSAAQAIGGMIGGPIGAALGGMIADFAIQFVGDQLGQSLSNSSLPFDAQSLFSGNFLSAFTSAFRG</sequence>
<keyword evidence="2" id="KW-1185">Reference proteome</keyword>
<evidence type="ECO:0000313" key="2">
    <source>
        <dbReference type="Proteomes" id="UP001156940"/>
    </source>
</evidence>
<dbReference type="Proteomes" id="UP001156940">
    <property type="component" value="Unassembled WGS sequence"/>
</dbReference>
<name>A0ABT6J5E0_9GAMM</name>
<dbReference type="RefSeq" id="WP_280572854.1">
    <property type="nucleotide sequence ID" value="NZ_JARXRM010000016.1"/>
</dbReference>
<organism evidence="1 2">
    <name type="scientific">Luteimonas endophytica</name>
    <dbReference type="NCBI Taxonomy" id="3042023"/>
    <lineage>
        <taxon>Bacteria</taxon>
        <taxon>Pseudomonadati</taxon>
        <taxon>Pseudomonadota</taxon>
        <taxon>Gammaproteobacteria</taxon>
        <taxon>Lysobacterales</taxon>
        <taxon>Lysobacteraceae</taxon>
        <taxon>Luteimonas</taxon>
    </lineage>
</organism>
<dbReference type="EMBL" id="JARXRM010000016">
    <property type="protein sequence ID" value="MDH5822021.1"/>
    <property type="molecule type" value="Genomic_DNA"/>
</dbReference>
<gene>
    <name evidence="1" type="ORF">QFW77_03300</name>
</gene>
<reference evidence="1 2" key="1">
    <citation type="submission" date="2023-04" db="EMBL/GenBank/DDBJ databases">
        <title>Luteimonas endophyticus RD2P54.</title>
        <authorList>
            <person name="Sun J.-Q."/>
        </authorList>
    </citation>
    <scope>NUCLEOTIDE SEQUENCE [LARGE SCALE GENOMIC DNA]</scope>
    <source>
        <strain evidence="1 2">RD2P54</strain>
    </source>
</reference>
<accession>A0ABT6J5E0</accession>
<evidence type="ECO:0000313" key="1">
    <source>
        <dbReference type="EMBL" id="MDH5822021.1"/>
    </source>
</evidence>
<comment type="caution">
    <text evidence="1">The sequence shown here is derived from an EMBL/GenBank/DDBJ whole genome shotgun (WGS) entry which is preliminary data.</text>
</comment>
<proteinExistence type="predicted"/>